<dbReference type="Pfam" id="PF14352">
    <property type="entry name" value="DUF4402"/>
    <property type="match status" value="1"/>
</dbReference>
<keyword evidence="1" id="KW-0732">Signal</keyword>
<keyword evidence="3" id="KW-1185">Reference proteome</keyword>
<evidence type="ECO:0008006" key="4">
    <source>
        <dbReference type="Google" id="ProtNLM"/>
    </source>
</evidence>
<dbReference type="InterPro" id="IPR025514">
    <property type="entry name" value="DUF4402"/>
</dbReference>
<name>A0AA37S0D8_9GAMM</name>
<evidence type="ECO:0000256" key="1">
    <source>
        <dbReference type="SAM" id="SignalP"/>
    </source>
</evidence>
<accession>A0AA37S0D8</accession>
<feature type="chain" id="PRO_5041400039" description="DUF4402 domain-containing protein" evidence="1">
    <location>
        <begin position="19"/>
        <end position="149"/>
    </location>
</feature>
<dbReference type="Proteomes" id="UP001161408">
    <property type="component" value="Unassembled WGS sequence"/>
</dbReference>
<evidence type="ECO:0000313" key="3">
    <source>
        <dbReference type="Proteomes" id="UP001161408"/>
    </source>
</evidence>
<evidence type="ECO:0000313" key="2">
    <source>
        <dbReference type="EMBL" id="GLQ01693.1"/>
    </source>
</evidence>
<sequence length="149" mass="15750">MNKHILFACIFYCANSLAQVTVLEPLNFGTIVIPDNTSIRSITLLPNGGSTSNSIYLMQSGHPAELLLEGLGAGVQISFSDAGVFTALSRVNGGNAFTLSNISYSNTVVTTNAYGMATVKIGGQLNTSGNGQPYLDDRYSTTIEITIAY</sequence>
<organism evidence="2 3">
    <name type="scientific">Pseudoalteromonas tetraodonis GFC</name>
    <dbReference type="NCBI Taxonomy" id="1315271"/>
    <lineage>
        <taxon>Bacteria</taxon>
        <taxon>Pseudomonadati</taxon>
        <taxon>Pseudomonadota</taxon>
        <taxon>Gammaproteobacteria</taxon>
        <taxon>Alteromonadales</taxon>
        <taxon>Pseudoalteromonadaceae</taxon>
        <taxon>Pseudoalteromonas</taxon>
    </lineage>
</organism>
<protein>
    <recommendedName>
        <fullName evidence="4">DUF4402 domain-containing protein</fullName>
    </recommendedName>
</protein>
<reference evidence="2" key="2">
    <citation type="submission" date="2023-01" db="EMBL/GenBank/DDBJ databases">
        <title>Draft genome sequence of Pseudoalteromonas tetraodonis strain NBRC 103034.</title>
        <authorList>
            <person name="Sun Q."/>
            <person name="Mori K."/>
        </authorList>
    </citation>
    <scope>NUCLEOTIDE SEQUENCE</scope>
    <source>
        <strain evidence="2">NBRC 103034</strain>
    </source>
</reference>
<dbReference type="AlphaFoldDB" id="A0AA37S0D8"/>
<gene>
    <name evidence="2" type="ORF">GCM10007914_05740</name>
</gene>
<proteinExistence type="predicted"/>
<dbReference type="EMBL" id="BSNE01000002">
    <property type="protein sequence ID" value="GLQ01693.1"/>
    <property type="molecule type" value="Genomic_DNA"/>
</dbReference>
<reference evidence="2" key="1">
    <citation type="journal article" date="2014" name="Int. J. Syst. Evol. Microbiol.">
        <title>Complete genome sequence of Corynebacterium casei LMG S-19264T (=DSM 44701T), isolated from a smear-ripened cheese.</title>
        <authorList>
            <consortium name="US DOE Joint Genome Institute (JGI-PGF)"/>
            <person name="Walter F."/>
            <person name="Albersmeier A."/>
            <person name="Kalinowski J."/>
            <person name="Ruckert C."/>
        </authorList>
    </citation>
    <scope>NUCLEOTIDE SEQUENCE</scope>
    <source>
        <strain evidence="2">NBRC 103034</strain>
    </source>
</reference>
<dbReference type="RefSeq" id="WP_090495303.1">
    <property type="nucleotide sequence ID" value="NZ_BJXY01000005.1"/>
</dbReference>
<feature type="signal peptide" evidence="1">
    <location>
        <begin position="1"/>
        <end position="18"/>
    </location>
</feature>
<comment type="caution">
    <text evidence="2">The sequence shown here is derived from an EMBL/GenBank/DDBJ whole genome shotgun (WGS) entry which is preliminary data.</text>
</comment>